<reference evidence="1 2" key="1">
    <citation type="submission" date="2019-12" db="EMBL/GenBank/DDBJ databases">
        <title>Lactobacillus hilgardii FLUB.</title>
        <authorList>
            <person name="Gustaw K."/>
        </authorList>
    </citation>
    <scope>NUCLEOTIDE SEQUENCE [LARGE SCALE GENOMIC DNA]</scope>
    <source>
        <strain evidence="1 2">FLUB</strain>
    </source>
</reference>
<accession>A0A6P1E3H4</accession>
<dbReference type="InterPro" id="IPR023214">
    <property type="entry name" value="HAD_sf"/>
</dbReference>
<organism evidence="1 2">
    <name type="scientific">Lentilactobacillus hilgardii</name>
    <name type="common">Lactobacillus hilgardii</name>
    <dbReference type="NCBI Taxonomy" id="1588"/>
    <lineage>
        <taxon>Bacteria</taxon>
        <taxon>Bacillati</taxon>
        <taxon>Bacillota</taxon>
        <taxon>Bacilli</taxon>
        <taxon>Lactobacillales</taxon>
        <taxon>Lactobacillaceae</taxon>
        <taxon>Lentilactobacillus</taxon>
    </lineage>
</organism>
<dbReference type="GO" id="GO:0005829">
    <property type="term" value="C:cytosol"/>
    <property type="evidence" value="ECO:0007669"/>
    <property type="project" value="TreeGrafter"/>
</dbReference>
<evidence type="ECO:0000313" key="2">
    <source>
        <dbReference type="Proteomes" id="UP000465035"/>
    </source>
</evidence>
<dbReference type="Gene3D" id="3.40.50.1000">
    <property type="entry name" value="HAD superfamily/HAD-like"/>
    <property type="match status" value="1"/>
</dbReference>
<name>A0A6P1E3H4_LENHI</name>
<dbReference type="SUPFAM" id="SSF56784">
    <property type="entry name" value="HAD-like"/>
    <property type="match status" value="1"/>
</dbReference>
<dbReference type="InterPro" id="IPR041492">
    <property type="entry name" value="HAD_2"/>
</dbReference>
<dbReference type="PANTHER" id="PTHR43434:SF20">
    <property type="entry name" value="5'-NUCLEOTIDASE"/>
    <property type="match status" value="1"/>
</dbReference>
<dbReference type="GO" id="GO:0016787">
    <property type="term" value="F:hydrolase activity"/>
    <property type="evidence" value="ECO:0007669"/>
    <property type="project" value="UniProtKB-KW"/>
</dbReference>
<dbReference type="GeneID" id="69057223"/>
<dbReference type="Proteomes" id="UP000465035">
    <property type="component" value="Chromosome"/>
</dbReference>
<dbReference type="PANTHER" id="PTHR43434">
    <property type="entry name" value="PHOSPHOGLYCOLATE PHOSPHATASE"/>
    <property type="match status" value="1"/>
</dbReference>
<dbReference type="SMR" id="A0A6P1E3H4"/>
<evidence type="ECO:0000313" key="1">
    <source>
        <dbReference type="EMBL" id="QHB51168.1"/>
    </source>
</evidence>
<dbReference type="InterPro" id="IPR050155">
    <property type="entry name" value="HAD-like_hydrolase_sf"/>
</dbReference>
<dbReference type="Gene3D" id="1.10.150.240">
    <property type="entry name" value="Putative phosphatase, domain 2"/>
    <property type="match status" value="1"/>
</dbReference>
<gene>
    <name evidence="1" type="ORF">GQR93_02475</name>
</gene>
<dbReference type="EMBL" id="CP047121">
    <property type="protein sequence ID" value="QHB51168.1"/>
    <property type="molecule type" value="Genomic_DNA"/>
</dbReference>
<keyword evidence="1" id="KW-0378">Hydrolase</keyword>
<dbReference type="SFLD" id="SFLDS00003">
    <property type="entry name" value="Haloacid_Dehalogenase"/>
    <property type="match status" value="1"/>
</dbReference>
<dbReference type="AlphaFoldDB" id="A0A6P1E3H4"/>
<dbReference type="RefSeq" id="WP_003552013.1">
    <property type="nucleotide sequence ID" value="NZ_CABKOL010000106.1"/>
</dbReference>
<dbReference type="InterPro" id="IPR036412">
    <property type="entry name" value="HAD-like_sf"/>
</dbReference>
<dbReference type="InterPro" id="IPR023198">
    <property type="entry name" value="PGP-like_dom2"/>
</dbReference>
<dbReference type="SFLD" id="SFLDG01129">
    <property type="entry name" value="C1.5:_HAD__Beta-PGM__Phosphata"/>
    <property type="match status" value="1"/>
</dbReference>
<dbReference type="Pfam" id="PF13419">
    <property type="entry name" value="HAD_2"/>
    <property type="match status" value="1"/>
</dbReference>
<sequence>MKHLFFDFDGTIADSERGIVKSIKYFIEKMHLPELTDDQYRKFIGPALISSIRKFYPDLSEDDVFNALKYYQEYYQDDGIFQLKIYPGILEELDALKGAGYHLHIASAKPEVMINRINDHFELGRYFDGEFGATSDERTRITKSAILAYALKETGANKTNSVMIGDRNTDMLGGYENHVKTLGVTYGFGDVPELSAAHASAIINRPEEIHHGVEKLVG</sequence>
<protein>
    <submittedName>
        <fullName evidence="1">HAD hydrolase-like protein</fullName>
    </submittedName>
</protein>
<dbReference type="GO" id="GO:0004713">
    <property type="term" value="F:protein tyrosine kinase activity"/>
    <property type="evidence" value="ECO:0007669"/>
    <property type="project" value="TreeGrafter"/>
</dbReference>
<proteinExistence type="predicted"/>